<dbReference type="HOGENOM" id="CLU_2979849_0_0_1"/>
<protein>
    <submittedName>
        <fullName evidence="1">Uncharacterized protein</fullName>
    </submittedName>
</protein>
<dbReference type="RefSeq" id="XP_001799982.1">
    <property type="nucleotide sequence ID" value="XM_001799930.1"/>
</dbReference>
<evidence type="ECO:0000313" key="1">
    <source>
        <dbReference type="EMBL" id="EAT82960.2"/>
    </source>
</evidence>
<proteinExistence type="predicted"/>
<evidence type="ECO:0000313" key="2">
    <source>
        <dbReference type="Proteomes" id="UP000001055"/>
    </source>
</evidence>
<dbReference type="GeneID" id="5976887"/>
<name>Q0UEW9_PHANO</name>
<organism evidence="1 2">
    <name type="scientific">Phaeosphaeria nodorum (strain SN15 / ATCC MYA-4574 / FGSC 10173)</name>
    <name type="common">Glume blotch fungus</name>
    <name type="synonym">Parastagonospora nodorum</name>
    <dbReference type="NCBI Taxonomy" id="321614"/>
    <lineage>
        <taxon>Eukaryota</taxon>
        <taxon>Fungi</taxon>
        <taxon>Dikarya</taxon>
        <taxon>Ascomycota</taxon>
        <taxon>Pezizomycotina</taxon>
        <taxon>Dothideomycetes</taxon>
        <taxon>Pleosporomycetidae</taxon>
        <taxon>Pleosporales</taxon>
        <taxon>Pleosporineae</taxon>
        <taxon>Phaeosphaeriaceae</taxon>
        <taxon>Parastagonospora</taxon>
    </lineage>
</organism>
<dbReference type="EMBL" id="CH445339">
    <property type="protein sequence ID" value="EAT82960.2"/>
    <property type="molecule type" value="Genomic_DNA"/>
</dbReference>
<dbReference type="AlphaFoldDB" id="Q0UEW9"/>
<gene>
    <name evidence="1" type="ORF">SNOG_09695</name>
</gene>
<dbReference type="KEGG" id="pno:SNOG_09695"/>
<sequence>MAALIAVTIGIGAEKLGRIISEKRLEHKDKKAAQSRRVLIWSCCGADQAFIEAAGEDR</sequence>
<dbReference type="Proteomes" id="UP000001055">
    <property type="component" value="Unassembled WGS sequence"/>
</dbReference>
<accession>Q0UEW9</accession>
<reference evidence="2" key="1">
    <citation type="journal article" date="2007" name="Plant Cell">
        <title>Dothideomycete-plant interactions illuminated by genome sequencing and EST analysis of the wheat pathogen Stagonospora nodorum.</title>
        <authorList>
            <person name="Hane J.K."/>
            <person name="Lowe R.G."/>
            <person name="Solomon P.S."/>
            <person name="Tan K.C."/>
            <person name="Schoch C.L."/>
            <person name="Spatafora J.W."/>
            <person name="Crous P.W."/>
            <person name="Kodira C."/>
            <person name="Birren B.W."/>
            <person name="Galagan J.E."/>
            <person name="Torriani S.F."/>
            <person name="McDonald B.A."/>
            <person name="Oliver R.P."/>
        </authorList>
    </citation>
    <scope>NUCLEOTIDE SEQUENCE [LARGE SCALE GENOMIC DNA]</scope>
    <source>
        <strain evidence="2">SN15 / ATCC MYA-4574 / FGSC 10173</strain>
    </source>
</reference>
<dbReference type="InParanoid" id="Q0UEW9"/>